<dbReference type="PANTHER" id="PTHR18898">
    <property type="entry name" value="NUCLEOPROTEIN TPR-RELATED"/>
    <property type="match status" value="1"/>
</dbReference>
<keyword evidence="4" id="KW-1185">Reference proteome</keyword>
<dbReference type="GO" id="GO:0017056">
    <property type="term" value="F:structural constituent of nuclear pore"/>
    <property type="evidence" value="ECO:0007669"/>
    <property type="project" value="TreeGrafter"/>
</dbReference>
<feature type="coiled-coil region" evidence="1">
    <location>
        <begin position="314"/>
        <end position="341"/>
    </location>
</feature>
<feature type="compositionally biased region" description="Polar residues" evidence="2">
    <location>
        <begin position="468"/>
        <end position="478"/>
    </location>
</feature>
<proteinExistence type="predicted"/>
<comment type="caution">
    <text evidence="3">The sequence shown here is derived from an EMBL/GenBank/DDBJ whole genome shotgun (WGS) entry which is preliminary data.</text>
</comment>
<accession>A0A834HWX4</accession>
<evidence type="ECO:0000313" key="3">
    <source>
        <dbReference type="EMBL" id="KAF7268878.1"/>
    </source>
</evidence>
<organism evidence="3 4">
    <name type="scientific">Rhynchophorus ferrugineus</name>
    <name type="common">Red palm weevil</name>
    <name type="synonym">Curculio ferrugineus</name>
    <dbReference type="NCBI Taxonomy" id="354439"/>
    <lineage>
        <taxon>Eukaryota</taxon>
        <taxon>Metazoa</taxon>
        <taxon>Ecdysozoa</taxon>
        <taxon>Arthropoda</taxon>
        <taxon>Hexapoda</taxon>
        <taxon>Insecta</taxon>
        <taxon>Pterygota</taxon>
        <taxon>Neoptera</taxon>
        <taxon>Endopterygota</taxon>
        <taxon>Coleoptera</taxon>
        <taxon>Polyphaga</taxon>
        <taxon>Cucujiformia</taxon>
        <taxon>Curculionidae</taxon>
        <taxon>Dryophthorinae</taxon>
        <taxon>Rhynchophorus</taxon>
    </lineage>
</organism>
<evidence type="ECO:0000256" key="1">
    <source>
        <dbReference type="SAM" id="Coils"/>
    </source>
</evidence>
<feature type="region of interest" description="Disordered" evidence="2">
    <location>
        <begin position="365"/>
        <end position="478"/>
    </location>
</feature>
<keyword evidence="1" id="KW-0175">Coiled coil</keyword>
<evidence type="ECO:0000313" key="4">
    <source>
        <dbReference type="Proteomes" id="UP000625711"/>
    </source>
</evidence>
<dbReference type="GO" id="GO:1901673">
    <property type="term" value="P:regulation of mitotic spindle assembly"/>
    <property type="evidence" value="ECO:0007669"/>
    <property type="project" value="TreeGrafter"/>
</dbReference>
<dbReference type="OrthoDB" id="343070at2759"/>
<reference evidence="3" key="1">
    <citation type="submission" date="2020-08" db="EMBL/GenBank/DDBJ databases">
        <title>Genome sequencing and assembly of the red palm weevil Rhynchophorus ferrugineus.</title>
        <authorList>
            <person name="Dias G.B."/>
            <person name="Bergman C.M."/>
            <person name="Manee M."/>
        </authorList>
    </citation>
    <scope>NUCLEOTIDE SEQUENCE</scope>
    <source>
        <strain evidence="3">AA-2017</strain>
        <tissue evidence="3">Whole larva</tissue>
    </source>
</reference>
<feature type="coiled-coil region" evidence="1">
    <location>
        <begin position="44"/>
        <end position="110"/>
    </location>
</feature>
<feature type="compositionally biased region" description="Basic and acidic residues" evidence="2">
    <location>
        <begin position="418"/>
        <end position="437"/>
    </location>
</feature>
<protein>
    <submittedName>
        <fullName evidence="3">Uncharacterized protein</fullName>
    </submittedName>
</protein>
<dbReference type="AlphaFoldDB" id="A0A834HWX4"/>
<feature type="compositionally biased region" description="Polar residues" evidence="2">
    <location>
        <begin position="379"/>
        <end position="405"/>
    </location>
</feature>
<dbReference type="GO" id="GO:0006406">
    <property type="term" value="P:mRNA export from nucleus"/>
    <property type="evidence" value="ECO:0007669"/>
    <property type="project" value="TreeGrafter"/>
</dbReference>
<dbReference type="EMBL" id="JAACXV010014296">
    <property type="protein sequence ID" value="KAF7268878.1"/>
    <property type="molecule type" value="Genomic_DNA"/>
</dbReference>
<gene>
    <name evidence="3" type="ORF">GWI33_018046</name>
</gene>
<name>A0A834HWX4_RHYFE</name>
<sequence>MDRCAARDELQSALSEIKSLIEFKVRENNGAGEYLLESTELKSLAELKAELSNAMDLSKRLESEKTHAEKDLVEYKKSSKEKLRILARELEKLEERFKNMEEQNSHLWDQIRQLNAQLNISQAHDTADTEQLRHEKCIAVNRANIIEGEYLRLKSQFDAVTETLKETKSQMEAEKHKTEVSMVPAAKHEEILRNLNAATDSNTILMQERDYLFGQVMTLQVCVENLEAEITPLEEKNRDLTTKMDLVYTENIRLKQESTRWKGLVNRLVEEINRTSEDWKKSFAVEQEKIVKLSDGNNALTKNIPKLEPLNTQNGDQNEEIRSLKEQVAAVQNELKKLTERFVQRDKDNKASTVKVNSTVRSDNKRLASIKESSDRTCDNSVNKTQGYNARKNSFSKPTPNTSVLHISPPKSSPRIVVDAEKKETKDNFLPKKKDTGSDQNPSEMPGPKQKKTENNKSGTGQRRRKTWASSGTPQFLY</sequence>
<dbReference type="Proteomes" id="UP000625711">
    <property type="component" value="Unassembled WGS sequence"/>
</dbReference>
<dbReference type="PANTHER" id="PTHR18898:SF2">
    <property type="entry name" value="NUCLEOPROTEIN TPR"/>
    <property type="match status" value="1"/>
</dbReference>
<dbReference type="GO" id="GO:0005643">
    <property type="term" value="C:nuclear pore"/>
    <property type="evidence" value="ECO:0007669"/>
    <property type="project" value="TreeGrafter"/>
</dbReference>
<evidence type="ECO:0000256" key="2">
    <source>
        <dbReference type="SAM" id="MobiDB-lite"/>
    </source>
</evidence>